<accession>A0A6M3MCY7</accession>
<sequence length="285" mass="33105">MSVHNGKPYGILLFEKWHGKYNIGSSRIRGHWLAKYWPEAEIFRQGAKYDAVIFQKCYWPSYASEFGGVKILDLCDPDWLAGVEVKAMVDNCDAVTTSTEELKRQVEQFTDSPVVFIPDRHDLDFAGGKTKVHEGKAKRVCWFGYSHNLNVLDIAINTIRRNDLKLTVIHNLRPFYAKADKNVEWKEDTVNEDILKCDFVVLPEDMRPLGKYKSNNKAITAWALGMPVAKTPEDVERFLDPEERRKEAELRLKEVREKWDVRISVGEFRDLIERIKKQKKSDEGR</sequence>
<evidence type="ECO:0000313" key="1">
    <source>
        <dbReference type="EMBL" id="QJB03443.1"/>
    </source>
</evidence>
<evidence type="ECO:0008006" key="2">
    <source>
        <dbReference type="Google" id="ProtNLM"/>
    </source>
</evidence>
<gene>
    <name evidence="1" type="ORF">MM171B00703_0013</name>
</gene>
<dbReference type="AlphaFoldDB" id="A0A6M3MCY7"/>
<proteinExistence type="predicted"/>
<name>A0A6M3MCY7_9ZZZZ</name>
<organism evidence="1">
    <name type="scientific">viral metagenome</name>
    <dbReference type="NCBI Taxonomy" id="1070528"/>
    <lineage>
        <taxon>unclassified sequences</taxon>
        <taxon>metagenomes</taxon>
        <taxon>organismal metagenomes</taxon>
    </lineage>
</organism>
<reference evidence="1" key="1">
    <citation type="submission" date="2020-03" db="EMBL/GenBank/DDBJ databases">
        <title>The deep terrestrial virosphere.</title>
        <authorList>
            <person name="Holmfeldt K."/>
            <person name="Nilsson E."/>
            <person name="Simone D."/>
            <person name="Lopez-Fernandez M."/>
            <person name="Wu X."/>
            <person name="de Brujin I."/>
            <person name="Lundin D."/>
            <person name="Andersson A."/>
            <person name="Bertilsson S."/>
            <person name="Dopson M."/>
        </authorList>
    </citation>
    <scope>NUCLEOTIDE SEQUENCE</scope>
    <source>
        <strain evidence="1">MM171B00703</strain>
    </source>
</reference>
<protein>
    <recommendedName>
        <fullName evidence="2">Glycosyltransferase</fullName>
    </recommendedName>
</protein>
<dbReference type="EMBL" id="MT143846">
    <property type="protein sequence ID" value="QJB03443.1"/>
    <property type="molecule type" value="Genomic_DNA"/>
</dbReference>